<dbReference type="PROSITE" id="PS51020">
    <property type="entry name" value="SPONDIN"/>
    <property type="match status" value="1"/>
</dbReference>
<feature type="region of interest" description="Disordered" evidence="20">
    <location>
        <begin position="3427"/>
        <end position="3457"/>
    </location>
</feature>
<dbReference type="Pfam" id="PF05907">
    <property type="entry name" value="CXXC_Zn-b_euk"/>
    <property type="match status" value="1"/>
</dbReference>
<feature type="compositionally biased region" description="Polar residues" evidence="20">
    <location>
        <begin position="2279"/>
        <end position="2289"/>
    </location>
</feature>
<evidence type="ECO:0000256" key="17">
    <source>
        <dbReference type="PROSITE-ProRule" id="PRU00175"/>
    </source>
</evidence>
<feature type="region of interest" description="Disordered" evidence="20">
    <location>
        <begin position="3483"/>
        <end position="3587"/>
    </location>
</feature>
<feature type="compositionally biased region" description="Polar residues" evidence="20">
    <location>
        <begin position="2311"/>
        <end position="2328"/>
    </location>
</feature>
<evidence type="ECO:0000259" key="25">
    <source>
        <dbReference type="PROSITE" id="PS51020"/>
    </source>
</evidence>
<dbReference type="GO" id="GO:0007155">
    <property type="term" value="P:cell adhesion"/>
    <property type="evidence" value="ECO:0007669"/>
    <property type="project" value="UniProtKB-KW"/>
</dbReference>
<feature type="compositionally biased region" description="Basic residues" evidence="20">
    <location>
        <begin position="1538"/>
        <end position="1556"/>
    </location>
</feature>
<dbReference type="InterPro" id="IPR036028">
    <property type="entry name" value="SH3-like_dom_sf"/>
</dbReference>
<dbReference type="InterPro" id="IPR008584">
    <property type="entry name" value="CXXC_Zn-binding_euk"/>
</dbReference>
<feature type="region of interest" description="Disordered" evidence="20">
    <location>
        <begin position="2834"/>
        <end position="2930"/>
    </location>
</feature>
<dbReference type="PROSITE" id="PS00280">
    <property type="entry name" value="BPTI_KUNITZ_1"/>
    <property type="match status" value="1"/>
</dbReference>
<comment type="subcellular location">
    <subcellularLocation>
        <location evidence="1">Secreted</location>
        <location evidence="1">Extracellular space</location>
        <location evidence="1">Extracellular matrix</location>
    </subcellularLocation>
</comment>
<reference evidence="26" key="1">
    <citation type="journal article" date="2020" name="J Insects Food Feed">
        <title>The yellow mealworm (Tenebrio molitor) genome: a resource for the emerging insects as food and feed industry.</title>
        <authorList>
            <person name="Eriksson T."/>
            <person name="Andere A."/>
            <person name="Kelstrup H."/>
            <person name="Emery V."/>
            <person name="Picard C."/>
        </authorList>
    </citation>
    <scope>NUCLEOTIDE SEQUENCE</scope>
    <source>
        <strain evidence="26">Stoneville</strain>
        <tissue evidence="26">Whole head</tissue>
    </source>
</reference>
<feature type="compositionally biased region" description="Polar residues" evidence="20">
    <location>
        <begin position="3541"/>
        <end position="3562"/>
    </location>
</feature>
<dbReference type="FunFam" id="3.30.40.10:FF:000077">
    <property type="entry name" value="E3 ubiquitin-protein ligase SH3RF1 isoform X1"/>
    <property type="match status" value="1"/>
</dbReference>
<keyword evidence="6" id="KW-0272">Extracellular matrix</keyword>
<dbReference type="InterPro" id="IPR042307">
    <property type="entry name" value="Reeler_sf"/>
</dbReference>
<dbReference type="SMART" id="SM00184">
    <property type="entry name" value="RING"/>
    <property type="match status" value="1"/>
</dbReference>
<feature type="domain" description="SH3" evidence="21">
    <location>
        <begin position="3295"/>
        <end position="3354"/>
    </location>
</feature>
<dbReference type="InterPro" id="IPR002223">
    <property type="entry name" value="Kunitz_BPTI"/>
</dbReference>
<dbReference type="InterPro" id="IPR020901">
    <property type="entry name" value="Prtase_inh_Kunz-CS"/>
</dbReference>
<feature type="region of interest" description="Disordered" evidence="20">
    <location>
        <begin position="473"/>
        <end position="499"/>
    </location>
</feature>
<evidence type="ECO:0000259" key="23">
    <source>
        <dbReference type="PROSITE" id="PS50279"/>
    </source>
</evidence>
<dbReference type="PROSITE" id="PS50002">
    <property type="entry name" value="SH3"/>
    <property type="match status" value="3"/>
</dbReference>
<evidence type="ECO:0000256" key="20">
    <source>
        <dbReference type="SAM" id="MobiDB-lite"/>
    </source>
</evidence>
<feature type="domain" description="BPTI/Kunitz inhibitor" evidence="23">
    <location>
        <begin position="1287"/>
        <end position="1337"/>
    </location>
</feature>
<keyword evidence="12" id="KW-0832">Ubl conjugation</keyword>
<dbReference type="InterPro" id="IPR013083">
    <property type="entry name" value="Znf_RING/FYVE/PHD"/>
</dbReference>
<dbReference type="PROSITE" id="PS51019">
    <property type="entry name" value="REELIN"/>
    <property type="match status" value="1"/>
</dbReference>
<dbReference type="PROSITE" id="PS50092">
    <property type="entry name" value="TSP1"/>
    <property type="match status" value="4"/>
</dbReference>
<keyword evidence="15" id="KW-0325">Glycoprotein</keyword>
<evidence type="ECO:0000313" key="27">
    <source>
        <dbReference type="Proteomes" id="UP000719412"/>
    </source>
</evidence>
<keyword evidence="9" id="KW-0677">Repeat</keyword>
<feature type="domain" description="Spondin" evidence="25">
    <location>
        <begin position="839"/>
        <end position="1029"/>
    </location>
</feature>
<dbReference type="SUPFAM" id="SSF57850">
    <property type="entry name" value="RING/U-box"/>
    <property type="match status" value="1"/>
</dbReference>
<dbReference type="InterPro" id="IPR051418">
    <property type="entry name" value="Spondin/Thrombospondin_T1"/>
</dbReference>
<dbReference type="SMART" id="SM00209">
    <property type="entry name" value="TSP1"/>
    <property type="match status" value="4"/>
</dbReference>
<gene>
    <name evidence="26" type="ORF">GEV33_013497</name>
</gene>
<dbReference type="InterPro" id="IPR036383">
    <property type="entry name" value="TSP1_rpt_sf"/>
</dbReference>
<evidence type="ECO:0000256" key="12">
    <source>
        <dbReference type="ARBA" id="ARBA00022843"/>
    </source>
</evidence>
<keyword evidence="7" id="KW-0479">Metal-binding</keyword>
<keyword evidence="5" id="KW-0964">Secreted</keyword>
<evidence type="ECO:0000313" key="26">
    <source>
        <dbReference type="EMBL" id="KAH0809294.1"/>
    </source>
</evidence>
<dbReference type="Gene3D" id="2.60.40.2130">
    <property type="entry name" value="F-spondin domain"/>
    <property type="match status" value="1"/>
</dbReference>
<comment type="similarity">
    <text evidence="2">Belongs to the SH3RF family.</text>
</comment>
<dbReference type="InterPro" id="IPR001452">
    <property type="entry name" value="SH3_domain"/>
</dbReference>
<feature type="compositionally biased region" description="Basic and acidic residues" evidence="20">
    <location>
        <begin position="2516"/>
        <end position="2529"/>
    </location>
</feature>
<dbReference type="FunFam" id="2.60.40.2130:FF:000002">
    <property type="entry name" value="Putative Spondin-1"/>
    <property type="match status" value="1"/>
</dbReference>
<feature type="region of interest" description="Disordered" evidence="20">
    <location>
        <begin position="2155"/>
        <end position="2374"/>
    </location>
</feature>
<evidence type="ECO:0000256" key="11">
    <source>
        <dbReference type="ARBA" id="ARBA00022833"/>
    </source>
</evidence>
<feature type="compositionally biased region" description="Low complexity" evidence="20">
    <location>
        <begin position="2329"/>
        <end position="2340"/>
    </location>
</feature>
<dbReference type="InterPro" id="IPR017907">
    <property type="entry name" value="Znf_RING_CS"/>
</dbReference>
<keyword evidence="13" id="KW-0130">Cell adhesion</keyword>
<keyword evidence="27" id="KW-1185">Reference proteome</keyword>
<feature type="compositionally biased region" description="Basic and acidic residues" evidence="20">
    <location>
        <begin position="2985"/>
        <end position="3010"/>
    </location>
</feature>
<dbReference type="Pfam" id="PF06468">
    <property type="entry name" value="Spond_N"/>
    <property type="match status" value="1"/>
</dbReference>
<dbReference type="InterPro" id="IPR001841">
    <property type="entry name" value="Znf_RING"/>
</dbReference>
<dbReference type="CDD" id="cd11787">
    <property type="entry name" value="SH3_SH3RF_2"/>
    <property type="match status" value="1"/>
</dbReference>
<dbReference type="FunFam" id="2.30.30.40:FF:000001">
    <property type="entry name" value="Sorbin and SH3 domain-containing protein 1 isoform 2"/>
    <property type="match status" value="1"/>
</dbReference>
<feature type="region of interest" description="Disordered" evidence="20">
    <location>
        <begin position="1529"/>
        <end position="1570"/>
    </location>
</feature>
<dbReference type="Pfam" id="PF00090">
    <property type="entry name" value="TSP_1"/>
    <property type="match status" value="3"/>
</dbReference>
<evidence type="ECO:0000256" key="14">
    <source>
        <dbReference type="ARBA" id="ARBA00023157"/>
    </source>
</evidence>
<dbReference type="Proteomes" id="UP000719412">
    <property type="component" value="Unassembled WGS sequence"/>
</dbReference>
<dbReference type="Gene3D" id="4.10.410.10">
    <property type="entry name" value="Pancreatic trypsin inhibitor Kunitz domain"/>
    <property type="match status" value="1"/>
</dbReference>
<evidence type="ECO:0000256" key="3">
    <source>
        <dbReference type="ARBA" id="ARBA00019594"/>
    </source>
</evidence>
<dbReference type="SUPFAM" id="SSF141678">
    <property type="entry name" value="MAL13P1.257-like"/>
    <property type="match status" value="1"/>
</dbReference>
<dbReference type="GO" id="GO:0031012">
    <property type="term" value="C:extracellular matrix"/>
    <property type="evidence" value="ECO:0007669"/>
    <property type="project" value="TreeGrafter"/>
</dbReference>
<organism evidence="26 27">
    <name type="scientific">Tenebrio molitor</name>
    <name type="common">Yellow mealworm beetle</name>
    <dbReference type="NCBI Taxonomy" id="7067"/>
    <lineage>
        <taxon>Eukaryota</taxon>
        <taxon>Metazoa</taxon>
        <taxon>Ecdysozoa</taxon>
        <taxon>Arthropoda</taxon>
        <taxon>Hexapoda</taxon>
        <taxon>Insecta</taxon>
        <taxon>Pterygota</taxon>
        <taxon>Neoptera</taxon>
        <taxon>Endopterygota</taxon>
        <taxon>Coleoptera</taxon>
        <taxon>Polyphaga</taxon>
        <taxon>Cucujiformia</taxon>
        <taxon>Tenebrionidae</taxon>
        <taxon>Tenebrio</taxon>
    </lineage>
</organism>
<dbReference type="Pfam" id="PF00014">
    <property type="entry name" value="Kunitz_BPTI"/>
    <property type="match status" value="1"/>
</dbReference>
<feature type="domain" description="SH3" evidence="21">
    <location>
        <begin position="3625"/>
        <end position="3686"/>
    </location>
</feature>
<keyword evidence="10 17" id="KW-0863">Zinc-finger</keyword>
<feature type="compositionally biased region" description="Polar residues" evidence="20">
    <location>
        <begin position="2197"/>
        <end position="2212"/>
    </location>
</feature>
<evidence type="ECO:0000256" key="8">
    <source>
        <dbReference type="ARBA" id="ARBA00022729"/>
    </source>
</evidence>
<sequence>MAFANNPTLKTPTVLEQLLEEINFQRTKEMRQLLKDDSGFVMLQGTTYWTDLFVRHFLFQNESTIDCDDLLFFVRKKHVKGSPRYLPKFETEVDVFRKDSRKLPIGDPDIDWEETVYLNLIIHQFEYTLTLAICTRTSPKELQVLKRHSQKVYASPSRRRMDTKGEVEEITYPHICFMVDNFDEVFHDILVRDGEMVCVELVAADRAGTVQGVIFLGSIRYDALKKVYDSRQSSLSTKMAQRMTFGLFSNSSSQRCEFVRMKGPQGKGHAEMAVTKPKGSGVETPTSEPGFCATDMWDSDWDEDPEDFYVYRNQRRLSDPSANINNFVRGGWKSKLDAKSRSENEGLDCIDNGVSEIEAGDLRDERSGPASTSKSSCCGCFQKRKRGSITLLEMYSRSCMDPAKCAQRAPLGPPDNKCTCQPSPKINNLMNQSEYEVGKEKKKSRKKTKQIRENANYTEFEFADDAISLNNESFEERPSSRNSNTSLKEPSATDNPYINVNGKEELPCVEEIRKYCISDNISVAPKTCNPKTEPKIIITNQPDNVNSDRIKINTNFDGNYNKLSIKNIYSYCTLPKNKKIANNHKNYWYRHVVPPKRITPDGTHIYYWCDLHKRGHNELDDGAYNPLWTMRGFTQTFHFWKENKRAQSVPLNAFLTYVTLPWWSIAKEMETKWNGTIERRQGSGRPSTFTAEEDNMLLNRLRNSPFMTAVEGHRLTRITVDAVNMLKLLFLLLFYLCSASACSREPSIYHSKVQKLRGDNGFQIRINENPEKYVPGKVYTQSNDLPKTEAFFMWAAPPPGSGCVTFKAMVLEDSTHWYADEGNLTKTFCEQTAKDVKFDESDCCACDEAKYSIIFEGIWSNKTHPKDFPFSLWLTHFSDVIGASHEKNFSFWGEGQIASEGFRSLAEWGSVRLMETELRAKSKYLRTIIKAAGLWYPNVNTNTSANFKVDRRHHLISLSSMFGPSPDWVVGVNGLNLCLKNCSWIENLVVDLFPYDAGTDNGITYMSPNSETKPRERMYRITTTYPEDPRSPFYDRSKKEIIPLAKLYLKREKLIPKNCDEDFLTAQLDVSENTEEVSRPECAVTDYNQWSECSVTCGKGLRMRSREYRMPQKAKMFQCNRQLISKEMCVAAVAECDSTNATDEDSIEDVPLDDNQGICATSPWGPWSECSESCGVGFKMRTRLFIDRMGRKKCPHITTVEKEKCMGPPCTAENTEVADPMCPTTQWSDWSPCSASCGRGVKLRTRLLLVEPGLQQKCSSRVELVQQTPCMDTPDCTIDMATAKVICMQESEAGPCTGYFNRWYFEPRKLMCVPFIYGGCRGNRNNFLTAQECNDACRVVRDALGGSANGISSNPSAVLSSTGDNNPPVDCMVSEWSNWSACSATCGLGTSEKFRMIKRPAENGGRPCPSKLIESHLRPDDAICNLCMNIMDNVAKLKRRLLPLIFRSEPTYMEDCKPINFGKKWDVFASMNFEEDNDPFFGSRSPTPSNLLKCKRVVPYESPVEMKIAEIERHRSLSRMSAARSDADSEIVNAFSQKRPKRKKRGHNWSRRKNGRYSRLSTDTRKSAANVEKPAAMVKIGLQIKANLEHVEELYTNHPNYTFLLKLKCLNCGETSEKWHGVTESDTFQTKTGKSETHYLAKCKLCGRENSLDIIEGSNDKYTNEDQEKFKTIAIFDCRGIEPIEFSASEGWIVKIEESGKVFDGVDLNENEWVDYDEKIKESIGCMCASGNDPDQMSSASVGTHHSGTGTLSLMSCVRESSPLQDYELPDNEKNAVILPPNENYSLSAIIKFNYRGASRGGGGTLDEMSIVKGTLRRGVSSPSNRKAKKFDLLSTAKRLQKVVMNTMQRSISLYNFYYESYDLDTASKKKFWNPKKWFKRKNKATEDVTAPVDNVGNDVLRSRSTSELSIAEDQIRRRSGSSMHPGLSVSHDSVFHSPNSGSDIELGGAQSSSSLSISQPQIDLRLQGAKCVTDNSRGDSSNRHAGFTLELINPIICLCGLYAFGCGRNCIATSKSLKTDRRTTSSSVPLPPLRSVQSCQTGLKQRALQVLVSRSEKLPINKPIPNHEESVRQDRRWCRSEDNAVTATSPKFIAKKNRAFPRFGRVDRRTRSRKDQALQNLGELRATSSRIRSSSSSVFLGEAVADTTELSERLRLRRGRGDTSEDDEGLPHSPCNSPTTTDALLDKTAIKDLPTKSHSTCSDGSLLSMGSSEMDEESFSQQSRHSSKLSLQEKRSSEQDTDLELGPSTAPLNHSAAHHRVSVRPKRRAPHRSKKVPQLSSALPTTPEVNEESSIRSMTPENISRETFTEHYSMSTKTTLTETQLKCSSLPPGLAAPGGDPTKLNRSRSNAGSKSQDHFATLEEDVEKEEKTDKSFFDRIFPRRSAKKRKSKEEKSVQATQSYSKQTVESSSYSKRVESKPIAAPRSGAASRQRIQPIDLPPSPDLQKRDFECILPKPSPEKSFAGTSPLHAELESRFKQRQTLSTSLTPPQSPKSPRNGDSSVISKVEFVTKQTEIRRDSKNEELKSKMKMPGLSSLQQRVLSLNDEIDDTGFKSLTDLPDDTVKHVKPVAKSHSFKSVKPAVVEQAENKYVVSRTSETTSEKRISVTKAASLDSVKHFEEPQQFIEKEKEQEISNNKEVKRESTEYRSEVKKEIYKVESNESKVKDEAPEVTEPQMSNFSDLVSDIFNDINKVTISGPSHTAIVNVSSNNTDSYNVANTKTETLTSGEKVKEVTTKESVSVTKIQLKRESTQMTQSTVTVPKNTLPEFLNRQLNKVEAKPASNVVFSMNSPRIVDEQSRPKSLFTTVEQEKSVAQNLPRKFSQEEIEIVEKVDEESSKTPPIATSQVQPPRFKKNENSKRKSSVSSTTTPESPQGDKPFLRSRSISLDSLKGEGESSDKSSQDSLDKLEEKVEGALDAPIREKTGSAVETVVLRKKSLIKQKNDEEPELMKVFARRSLKLKDTESETVSQQVTSMLANSNDAKTRDSDKENQADSPQEERKRSVSKEFIKLKEPLNESKVIKKEEISDNREPLTETIKSPSKEQPKIKESITERKFIEITEVTLRKPSNNIYYARAFSLNPPKVNETEETKVKKQGSFSERRITDNWISNIKNGDDLIERKISQDEIITGISPKSDYITEELLTERKNFNQRKAEWEKRAQEAQKKMDEGTLNDLLECSVCLDRLDTSSKVLPCQHTFCRKCLQEIVHKHKELRCPECRILVSIKVDELPPNVLLMRILEGIKNAVPKKQQRALRSNVQAPANVQHATPVHQHHGTPDRKINNKQTSPQLVPHQPYAKALYDYEQKEAGDLSFKRGDIIFLKKRIDAHWYQGECAGKQGLFPLSYVQIITPLPSHVPQCKALYDFQTDKHEEEGCLVFKEGDIINVIRRVDENWAEGKLDGRIGIFPLTFVELNNLARSLMKLSTNAQPGPSRVAPPTPTTEDSTPLIPTDHSRTIVPQPAQQNVPIFVQQTPVHQVLVTSDSSSTVSSGSSSTTTPNVSSSNTSSNSSTAPSSPASPPPRSQPGVPRGLVQKPDLLLNSTACSTPQRSPNGAASNSNHPEGRSHQHNKEKRHSFTGLTPVNFNKNTHRHSAEIVTAETQSQSGHGHDRNKRSGSANPDEIKLPAPYVALYPYKPQKADELELRKGGIYMVTERCQDGWYKGTSNRTQKCGVFPGNYVAYMKGSSSDPKVAVSFTRSGKSVTSPRQTYNNLPPELPPRSVSPATATNTISSSWHGQQENAAVPLGRSSSAVMSSVNTTHLSLGSATVAKPAEKSLKLHTRPENYFVALCKMIRICRRDEIVFGTALFVLNAFRTRIPIT</sequence>
<keyword evidence="14" id="KW-1015">Disulfide bond</keyword>
<dbReference type="GO" id="GO:0008270">
    <property type="term" value="F:zinc ion binding"/>
    <property type="evidence" value="ECO:0007669"/>
    <property type="project" value="UniProtKB-KW"/>
</dbReference>
<dbReference type="InterPro" id="IPR038678">
    <property type="entry name" value="Spondin_N_sf"/>
</dbReference>
<evidence type="ECO:0000256" key="9">
    <source>
        <dbReference type="ARBA" id="ARBA00022737"/>
    </source>
</evidence>
<evidence type="ECO:0000259" key="22">
    <source>
        <dbReference type="PROSITE" id="PS50089"/>
    </source>
</evidence>
<dbReference type="EMBL" id="JABDTM020028227">
    <property type="protein sequence ID" value="KAH0809294.1"/>
    <property type="molecule type" value="Genomic_DNA"/>
</dbReference>
<dbReference type="CDD" id="cd00109">
    <property type="entry name" value="Kunitz-type"/>
    <property type="match status" value="1"/>
</dbReference>
<dbReference type="Gene3D" id="3.30.40.10">
    <property type="entry name" value="Zinc/RING finger domain, C3HC4 (zinc finger)"/>
    <property type="match status" value="1"/>
</dbReference>
<feature type="compositionally biased region" description="Basic residues" evidence="20">
    <location>
        <begin position="440"/>
        <end position="449"/>
    </location>
</feature>
<dbReference type="Gene3D" id="2.20.100.10">
    <property type="entry name" value="Thrombospondin type-1 (TSP1) repeat"/>
    <property type="match status" value="4"/>
</dbReference>
<dbReference type="CDD" id="cd11786">
    <property type="entry name" value="SH3_SH3RF_1"/>
    <property type="match status" value="1"/>
</dbReference>
<comment type="caution">
    <text evidence="26">The sequence shown here is derived from an EMBL/GenBank/DDBJ whole genome shotgun (WGS) entry which is preliminary data.</text>
</comment>
<accession>A0A8J6H6S7</accession>
<feature type="compositionally biased region" description="Polar residues" evidence="20">
    <location>
        <begin position="2398"/>
        <end position="2415"/>
    </location>
</feature>
<dbReference type="Pfam" id="PF19028">
    <property type="entry name" value="TSP1_spondin"/>
    <property type="match status" value="1"/>
</dbReference>
<dbReference type="CDD" id="cd11783">
    <property type="entry name" value="SH3_SH3RF_3"/>
    <property type="match status" value="1"/>
</dbReference>
<evidence type="ECO:0000256" key="7">
    <source>
        <dbReference type="ARBA" id="ARBA00022723"/>
    </source>
</evidence>
<feature type="compositionally biased region" description="Polar residues" evidence="20">
    <location>
        <begin position="2969"/>
        <end position="2984"/>
    </location>
</feature>
<keyword evidence="4 18" id="KW-0728">SH3 domain</keyword>
<feature type="compositionally biased region" description="Basic residues" evidence="20">
    <location>
        <begin position="2257"/>
        <end position="2276"/>
    </location>
</feature>
<dbReference type="InterPro" id="IPR028502">
    <property type="entry name" value="SH3RF3_RING-HC_Zfn"/>
</dbReference>
<evidence type="ECO:0000259" key="24">
    <source>
        <dbReference type="PROSITE" id="PS51019"/>
    </source>
</evidence>
<feature type="region of interest" description="Disordered" evidence="20">
    <location>
        <begin position="1911"/>
        <end position="1935"/>
    </location>
</feature>
<evidence type="ECO:0000256" key="10">
    <source>
        <dbReference type="ARBA" id="ARBA00022771"/>
    </source>
</evidence>
<dbReference type="InterPro" id="IPR019141">
    <property type="entry name" value="DUF2045"/>
</dbReference>
<feature type="region of interest" description="Disordered" evidence="20">
    <location>
        <begin position="267"/>
        <end position="288"/>
    </location>
</feature>
<evidence type="ECO:0000256" key="13">
    <source>
        <dbReference type="ARBA" id="ARBA00022889"/>
    </source>
</evidence>
<feature type="region of interest" description="Disordered" evidence="20">
    <location>
        <begin position="2958"/>
        <end position="3010"/>
    </location>
</feature>
<dbReference type="CDD" id="cd08544">
    <property type="entry name" value="Reeler"/>
    <property type="match status" value="1"/>
</dbReference>
<proteinExistence type="inferred from homology"/>
<dbReference type="SMART" id="SM00326">
    <property type="entry name" value="SH3"/>
    <property type="match status" value="3"/>
</dbReference>
<dbReference type="Gene3D" id="2.30.30.40">
    <property type="entry name" value="SH3 Domains"/>
    <property type="match status" value="3"/>
</dbReference>
<feature type="region of interest" description="Disordered" evidence="20">
    <location>
        <begin position="429"/>
        <end position="452"/>
    </location>
</feature>
<feature type="region of interest" description="Disordered" evidence="20">
    <location>
        <begin position="2386"/>
        <end position="2529"/>
    </location>
</feature>
<feature type="compositionally biased region" description="Basic and acidic residues" evidence="20">
    <location>
        <begin position="2155"/>
        <end position="2164"/>
    </location>
</feature>
<dbReference type="PROSITE" id="PS50089">
    <property type="entry name" value="ZF_RING_2"/>
    <property type="match status" value="1"/>
</dbReference>
<keyword evidence="19" id="KW-0175">Coiled coil</keyword>
<feature type="compositionally biased region" description="Basic and acidic residues" evidence="20">
    <location>
        <begin position="2185"/>
        <end position="2196"/>
    </location>
</feature>
<feature type="compositionally biased region" description="Polar residues" evidence="20">
    <location>
        <begin position="480"/>
        <end position="498"/>
    </location>
</feature>
<evidence type="ECO:0000256" key="1">
    <source>
        <dbReference type="ARBA" id="ARBA00004498"/>
    </source>
</evidence>
<dbReference type="PANTHER" id="PTHR11311:SF23">
    <property type="entry name" value="SPONDIN-1"/>
    <property type="match status" value="1"/>
</dbReference>
<dbReference type="GO" id="GO:0004867">
    <property type="term" value="F:serine-type endopeptidase inhibitor activity"/>
    <property type="evidence" value="ECO:0007669"/>
    <property type="project" value="InterPro"/>
</dbReference>
<evidence type="ECO:0000259" key="21">
    <source>
        <dbReference type="PROSITE" id="PS50002"/>
    </source>
</evidence>
<feature type="compositionally biased region" description="Low complexity" evidence="20">
    <location>
        <begin position="3483"/>
        <end position="3517"/>
    </location>
</feature>
<protein>
    <recommendedName>
        <fullName evidence="3">Spondin-1</fullName>
    </recommendedName>
    <alternativeName>
        <fullName evidence="16">F-spondin</fullName>
    </alternativeName>
</protein>
<dbReference type="InterPro" id="IPR002861">
    <property type="entry name" value="Reeler_dom"/>
</dbReference>
<dbReference type="SUPFAM" id="SSF50044">
    <property type="entry name" value="SH3-domain"/>
    <property type="match status" value="3"/>
</dbReference>
<dbReference type="InterPro" id="IPR000884">
    <property type="entry name" value="TSP1_rpt"/>
</dbReference>
<dbReference type="SMART" id="SM00131">
    <property type="entry name" value="KU"/>
    <property type="match status" value="1"/>
</dbReference>
<feature type="region of interest" description="Disordered" evidence="20">
    <location>
        <begin position="3264"/>
        <end position="3291"/>
    </location>
</feature>
<dbReference type="PRINTS" id="PR00452">
    <property type="entry name" value="SH3DOMAIN"/>
</dbReference>
<feature type="compositionally biased region" description="Basic and acidic residues" evidence="20">
    <location>
        <begin position="2893"/>
        <end position="2927"/>
    </location>
</feature>
<feature type="region of interest" description="Disordered" evidence="20">
    <location>
        <begin position="3600"/>
        <end position="3624"/>
    </location>
</feature>
<keyword evidence="8" id="KW-0732">Signal</keyword>
<evidence type="ECO:0000256" key="15">
    <source>
        <dbReference type="ARBA" id="ARBA00023180"/>
    </source>
</evidence>
<evidence type="ECO:0000256" key="5">
    <source>
        <dbReference type="ARBA" id="ARBA00022525"/>
    </source>
</evidence>
<dbReference type="NCBIfam" id="NF038123">
    <property type="entry name" value="NF038123_dom"/>
    <property type="match status" value="1"/>
</dbReference>
<dbReference type="SUPFAM" id="SSF57362">
    <property type="entry name" value="BPTI-like"/>
    <property type="match status" value="1"/>
</dbReference>
<dbReference type="CDD" id="cd16750">
    <property type="entry name" value="RING-HC_SH3RF3"/>
    <property type="match status" value="1"/>
</dbReference>
<dbReference type="PANTHER" id="PTHR11311">
    <property type="entry name" value="SPONDIN"/>
    <property type="match status" value="1"/>
</dbReference>
<name>A0A8J6H6S7_TENMO</name>
<dbReference type="Pfam" id="PF09741">
    <property type="entry name" value="DUF2045"/>
    <property type="match status" value="1"/>
</dbReference>
<dbReference type="InterPro" id="IPR036880">
    <property type="entry name" value="Kunitz_BPTI_sf"/>
</dbReference>
<dbReference type="InterPro" id="IPR044004">
    <property type="entry name" value="TSP1_spondin_dom"/>
</dbReference>
<dbReference type="Gene3D" id="2.60.40.4060">
    <property type="entry name" value="Reeler domain"/>
    <property type="match status" value="1"/>
</dbReference>
<dbReference type="Pfam" id="PF13923">
    <property type="entry name" value="zf-C3HC4_2"/>
    <property type="match status" value="1"/>
</dbReference>
<feature type="compositionally biased region" description="Polar residues" evidence="20">
    <location>
        <begin position="2220"/>
        <end position="2231"/>
    </location>
</feature>
<feature type="compositionally biased region" description="Basic residues" evidence="20">
    <location>
        <begin position="3568"/>
        <end position="3577"/>
    </location>
</feature>
<keyword evidence="11" id="KW-0862">Zinc</keyword>
<evidence type="ECO:0000256" key="19">
    <source>
        <dbReference type="SAM" id="Coils"/>
    </source>
</evidence>
<feature type="domain" description="Reelin" evidence="24">
    <location>
        <begin position="780"/>
        <end position="841"/>
    </location>
</feature>
<dbReference type="PRINTS" id="PR00499">
    <property type="entry name" value="P67PHOX"/>
</dbReference>
<evidence type="ECO:0000256" key="16">
    <source>
        <dbReference type="ARBA" id="ARBA00030964"/>
    </source>
</evidence>
<feature type="domain" description="RING-type" evidence="22">
    <location>
        <begin position="3181"/>
        <end position="3222"/>
    </location>
</feature>
<dbReference type="PROSITE" id="PS50279">
    <property type="entry name" value="BPTI_KUNITZ_2"/>
    <property type="match status" value="1"/>
</dbReference>
<dbReference type="PROSITE" id="PS00518">
    <property type="entry name" value="ZF_RING_1"/>
    <property type="match status" value="1"/>
</dbReference>
<evidence type="ECO:0000256" key="18">
    <source>
        <dbReference type="PROSITE-ProRule" id="PRU00192"/>
    </source>
</evidence>
<evidence type="ECO:0000256" key="4">
    <source>
        <dbReference type="ARBA" id="ARBA00022443"/>
    </source>
</evidence>
<feature type="coiled-coil region" evidence="19">
    <location>
        <begin position="3142"/>
        <end position="3176"/>
    </location>
</feature>
<feature type="compositionally biased region" description="Polar residues" evidence="20">
    <location>
        <begin position="2482"/>
        <end position="2506"/>
    </location>
</feature>
<reference evidence="26" key="2">
    <citation type="submission" date="2021-08" db="EMBL/GenBank/DDBJ databases">
        <authorList>
            <person name="Eriksson T."/>
        </authorList>
    </citation>
    <scope>NUCLEOTIDE SEQUENCE</scope>
    <source>
        <strain evidence="26">Stoneville</strain>
        <tissue evidence="26">Whole head</tissue>
    </source>
</reference>
<feature type="domain" description="SH3" evidence="21">
    <location>
        <begin position="3357"/>
        <end position="3419"/>
    </location>
</feature>
<dbReference type="Pfam" id="PF00018">
    <property type="entry name" value="SH3_1"/>
    <property type="match status" value="3"/>
</dbReference>
<dbReference type="SUPFAM" id="SSF82895">
    <property type="entry name" value="TSP-1 type 1 repeat"/>
    <property type="match status" value="4"/>
</dbReference>
<evidence type="ECO:0000256" key="2">
    <source>
        <dbReference type="ARBA" id="ARBA00008649"/>
    </source>
</evidence>
<dbReference type="FunFam" id="4.10.410.10:FF:000046">
    <property type="entry name" value="AGAP011765-PA"/>
    <property type="match status" value="1"/>
</dbReference>
<evidence type="ECO:0000256" key="6">
    <source>
        <dbReference type="ARBA" id="ARBA00022530"/>
    </source>
</evidence>
<dbReference type="InterPro" id="IPR009465">
    <property type="entry name" value="Spondin_N"/>
</dbReference>
<dbReference type="PRINTS" id="PR00759">
    <property type="entry name" value="BASICPTASE"/>
</dbReference>